<organism evidence="1 2">
    <name type="scientific">Digitaria exilis</name>
    <dbReference type="NCBI Taxonomy" id="1010633"/>
    <lineage>
        <taxon>Eukaryota</taxon>
        <taxon>Viridiplantae</taxon>
        <taxon>Streptophyta</taxon>
        <taxon>Embryophyta</taxon>
        <taxon>Tracheophyta</taxon>
        <taxon>Spermatophyta</taxon>
        <taxon>Magnoliopsida</taxon>
        <taxon>Liliopsida</taxon>
        <taxon>Poales</taxon>
        <taxon>Poaceae</taxon>
        <taxon>PACMAD clade</taxon>
        <taxon>Panicoideae</taxon>
        <taxon>Panicodae</taxon>
        <taxon>Paniceae</taxon>
        <taxon>Anthephorinae</taxon>
        <taxon>Digitaria</taxon>
    </lineage>
</organism>
<gene>
    <name evidence="1" type="ORF">HU200_018489</name>
</gene>
<dbReference type="Proteomes" id="UP000636709">
    <property type="component" value="Unassembled WGS sequence"/>
</dbReference>
<dbReference type="AlphaFoldDB" id="A0A835F4H6"/>
<evidence type="ECO:0000313" key="2">
    <source>
        <dbReference type="Proteomes" id="UP000636709"/>
    </source>
</evidence>
<dbReference type="EMBL" id="JACEFO010001629">
    <property type="protein sequence ID" value="KAF8727921.1"/>
    <property type="molecule type" value="Genomic_DNA"/>
</dbReference>
<name>A0A835F4H6_9POAL</name>
<sequence>MDAPFCVFRFSISKLDRKYQAQMSSNRVTAEDSEASVPSHGAASLATAEEDDEVTVLGEWPSPAVRLDRARVALRVKGARHPYVEEELVDRTELLVTSNPAGVYTGRCRFSFTTPGPVWPYAIPGRGVD</sequence>
<reference evidence="1" key="1">
    <citation type="submission" date="2020-07" db="EMBL/GenBank/DDBJ databases">
        <title>Genome sequence and genetic diversity analysis of an under-domesticated orphan crop, white fonio (Digitaria exilis).</title>
        <authorList>
            <person name="Bennetzen J.L."/>
            <person name="Chen S."/>
            <person name="Ma X."/>
            <person name="Wang X."/>
            <person name="Yssel A.E.J."/>
            <person name="Chaluvadi S.R."/>
            <person name="Johnson M."/>
            <person name="Gangashetty P."/>
            <person name="Hamidou F."/>
            <person name="Sanogo M.D."/>
            <person name="Zwaenepoel A."/>
            <person name="Wallace J."/>
            <person name="Van De Peer Y."/>
            <person name="Van Deynze A."/>
        </authorList>
    </citation>
    <scope>NUCLEOTIDE SEQUENCE</scope>
    <source>
        <tissue evidence="1">Leaves</tissue>
    </source>
</reference>
<protein>
    <submittedName>
        <fullName evidence="1">Uncharacterized protein</fullName>
    </submittedName>
</protein>
<accession>A0A835F4H6</accession>
<proteinExistence type="predicted"/>
<evidence type="ECO:0000313" key="1">
    <source>
        <dbReference type="EMBL" id="KAF8727921.1"/>
    </source>
</evidence>
<comment type="caution">
    <text evidence="1">The sequence shown here is derived from an EMBL/GenBank/DDBJ whole genome shotgun (WGS) entry which is preliminary data.</text>
</comment>
<dbReference type="Gene3D" id="3.40.30.10">
    <property type="entry name" value="Glutaredoxin"/>
    <property type="match status" value="1"/>
</dbReference>
<keyword evidence="2" id="KW-1185">Reference proteome</keyword>